<dbReference type="Pfam" id="PF01568">
    <property type="entry name" value="Molydop_binding"/>
    <property type="match status" value="1"/>
</dbReference>
<protein>
    <recommendedName>
        <fullName evidence="3">Molybdopterin dinucleotide-binding domain-containing protein</fullName>
    </recommendedName>
</protein>
<dbReference type="Proteomes" id="UP000322634">
    <property type="component" value="Unassembled WGS sequence"/>
</dbReference>
<dbReference type="GO" id="GO:0051536">
    <property type="term" value="F:iron-sulfur cluster binding"/>
    <property type="evidence" value="ECO:0007669"/>
    <property type="project" value="UniProtKB-KW"/>
</dbReference>
<dbReference type="InterPro" id="IPR050612">
    <property type="entry name" value="Prok_Mopterin_Oxidored"/>
</dbReference>
<organism evidence="4 5">
    <name type="scientific">Actinomadura syzygii</name>
    <dbReference type="NCBI Taxonomy" id="1427538"/>
    <lineage>
        <taxon>Bacteria</taxon>
        <taxon>Bacillati</taxon>
        <taxon>Actinomycetota</taxon>
        <taxon>Actinomycetes</taxon>
        <taxon>Streptosporangiales</taxon>
        <taxon>Thermomonosporaceae</taxon>
        <taxon>Actinomadura</taxon>
    </lineage>
</organism>
<keyword evidence="2" id="KW-0411">Iron-sulfur</keyword>
<dbReference type="GO" id="GO:0043546">
    <property type="term" value="F:molybdopterin cofactor binding"/>
    <property type="evidence" value="ECO:0007669"/>
    <property type="project" value="InterPro"/>
</dbReference>
<proteinExistence type="predicted"/>
<evidence type="ECO:0000313" key="4">
    <source>
        <dbReference type="EMBL" id="TYC16428.1"/>
    </source>
</evidence>
<comment type="caution">
    <text evidence="4">The sequence shown here is derived from an EMBL/GenBank/DDBJ whole genome shotgun (WGS) entry which is preliminary data.</text>
</comment>
<gene>
    <name evidence="4" type="ORF">FXF65_07415</name>
</gene>
<evidence type="ECO:0000256" key="2">
    <source>
        <dbReference type="ARBA" id="ARBA00023014"/>
    </source>
</evidence>
<dbReference type="AlphaFoldDB" id="A0A5D0UDG4"/>
<name>A0A5D0UDG4_9ACTN</name>
<keyword evidence="1" id="KW-0408">Iron</keyword>
<dbReference type="OrthoDB" id="7376058at2"/>
<evidence type="ECO:0000259" key="3">
    <source>
        <dbReference type="Pfam" id="PF01568"/>
    </source>
</evidence>
<evidence type="ECO:0000313" key="5">
    <source>
        <dbReference type="Proteomes" id="UP000322634"/>
    </source>
</evidence>
<accession>A0A5D0UDG4</accession>
<dbReference type="Gene3D" id="2.40.40.20">
    <property type="match status" value="1"/>
</dbReference>
<keyword evidence="5" id="KW-1185">Reference proteome</keyword>
<dbReference type="PANTHER" id="PTHR43742:SF6">
    <property type="entry name" value="OXIDOREDUCTASE YYAE-RELATED"/>
    <property type="match status" value="1"/>
</dbReference>
<dbReference type="EMBL" id="VSFF01000003">
    <property type="protein sequence ID" value="TYC16428.1"/>
    <property type="molecule type" value="Genomic_DNA"/>
</dbReference>
<dbReference type="InterPro" id="IPR006657">
    <property type="entry name" value="MoPterin_dinucl-bd_dom"/>
</dbReference>
<dbReference type="InterPro" id="IPR009010">
    <property type="entry name" value="Asp_de-COase-like_dom_sf"/>
</dbReference>
<dbReference type="PANTHER" id="PTHR43742">
    <property type="entry name" value="TRIMETHYLAMINE-N-OXIDE REDUCTASE"/>
    <property type="match status" value="1"/>
</dbReference>
<dbReference type="GO" id="GO:0016491">
    <property type="term" value="F:oxidoreductase activity"/>
    <property type="evidence" value="ECO:0007669"/>
    <property type="project" value="InterPro"/>
</dbReference>
<keyword evidence="2" id="KW-0479">Metal-binding</keyword>
<reference evidence="4 5" key="1">
    <citation type="submission" date="2019-08" db="EMBL/GenBank/DDBJ databases">
        <title>Actinomadura sp. nov. CYP1-5 isolated from mountain soil.</title>
        <authorList>
            <person name="Songsumanus A."/>
            <person name="Kuncharoen N."/>
            <person name="Kudo T."/>
            <person name="Yuki M."/>
            <person name="Igarashi Y."/>
            <person name="Tanasupawat S."/>
        </authorList>
    </citation>
    <scope>NUCLEOTIDE SEQUENCE [LARGE SCALE GENOMIC DNA]</scope>
    <source>
        <strain evidence="4 5">GKU157</strain>
    </source>
</reference>
<feature type="domain" description="Molybdopterin dinucleotide-binding" evidence="3">
    <location>
        <begin position="11"/>
        <end position="108"/>
    </location>
</feature>
<dbReference type="RefSeq" id="WP_148348983.1">
    <property type="nucleotide sequence ID" value="NZ_VSFF01000003.1"/>
</dbReference>
<sequence length="123" mass="13261">MRRWSQQDAVQNTQFANNPELRRRAGALTVRMHTDDARARGLSDGQPVRVGNDRGSFDATLTVSDEVRPGVAATTKGHWAKLAGGANANAVVAERATDLGGGPVFHDTRVEITAIPDRQETVK</sequence>
<evidence type="ECO:0000256" key="1">
    <source>
        <dbReference type="ARBA" id="ARBA00023004"/>
    </source>
</evidence>
<dbReference type="SUPFAM" id="SSF50692">
    <property type="entry name" value="ADC-like"/>
    <property type="match status" value="1"/>
</dbReference>